<feature type="compositionally biased region" description="Basic and acidic residues" evidence="1">
    <location>
        <begin position="69"/>
        <end position="81"/>
    </location>
</feature>
<comment type="caution">
    <text evidence="2">The sequence shown here is derived from an EMBL/GenBank/DDBJ whole genome shotgun (WGS) entry which is preliminary data.</text>
</comment>
<accession>A0A9W7GPZ6</accession>
<feature type="compositionally biased region" description="Polar residues" evidence="1">
    <location>
        <begin position="34"/>
        <end position="45"/>
    </location>
</feature>
<evidence type="ECO:0000313" key="2">
    <source>
        <dbReference type="EMBL" id="GMI48771.1"/>
    </source>
</evidence>
<organism evidence="2 3">
    <name type="scientific">Triparma columacea</name>
    <dbReference type="NCBI Taxonomy" id="722753"/>
    <lineage>
        <taxon>Eukaryota</taxon>
        <taxon>Sar</taxon>
        <taxon>Stramenopiles</taxon>
        <taxon>Ochrophyta</taxon>
        <taxon>Bolidophyceae</taxon>
        <taxon>Parmales</taxon>
        <taxon>Triparmaceae</taxon>
        <taxon>Triparma</taxon>
    </lineage>
</organism>
<feature type="compositionally biased region" description="Basic and acidic residues" evidence="1">
    <location>
        <begin position="187"/>
        <end position="199"/>
    </location>
</feature>
<feature type="region of interest" description="Disordered" evidence="1">
    <location>
        <begin position="187"/>
        <end position="210"/>
    </location>
</feature>
<feature type="compositionally biased region" description="Acidic residues" evidence="1">
    <location>
        <begin position="57"/>
        <end position="68"/>
    </location>
</feature>
<feature type="region of interest" description="Disordered" evidence="1">
    <location>
        <begin position="26"/>
        <end position="81"/>
    </location>
</feature>
<keyword evidence="3" id="KW-1185">Reference proteome</keyword>
<gene>
    <name evidence="2" type="ORF">TrCOL_g3990</name>
</gene>
<name>A0A9W7GPZ6_9STRA</name>
<sequence length="260" mass="30303">MDSHFDNVDETDAALFQGLPQVERLIKKEIKNEPGTTNSSRSRAQGTGKGKDKDKDDKDDEDDDEVQEEDKKREKRNIVEAYHEVTSEDIGSWSREKCWLQCKAWNQRSTVGSVKKLRNRLRVSLRNWKKKQEKVPKIANLRTSKKSSTSRAPFDIQKLLQRPNFHSVPGSELGCDDTWTCAVNKERRPERRTTRERHYLQSPSGRRFRSKRKAAEYFEMISRQNTPQVERLIKKEIKNEPGTTNSTTVAENKKRKNPES</sequence>
<dbReference type="AlphaFoldDB" id="A0A9W7GPZ6"/>
<feature type="region of interest" description="Disordered" evidence="1">
    <location>
        <begin position="235"/>
        <end position="260"/>
    </location>
</feature>
<feature type="compositionally biased region" description="Polar residues" evidence="1">
    <location>
        <begin position="241"/>
        <end position="250"/>
    </location>
</feature>
<protein>
    <submittedName>
        <fullName evidence="2">Uncharacterized protein</fullName>
    </submittedName>
</protein>
<proteinExistence type="predicted"/>
<evidence type="ECO:0000313" key="3">
    <source>
        <dbReference type="Proteomes" id="UP001165065"/>
    </source>
</evidence>
<reference evidence="3" key="1">
    <citation type="journal article" date="2023" name="Commun. Biol.">
        <title>Genome analysis of Parmales, the sister group of diatoms, reveals the evolutionary specialization of diatoms from phago-mixotrophs to photoautotrophs.</title>
        <authorList>
            <person name="Ban H."/>
            <person name="Sato S."/>
            <person name="Yoshikawa S."/>
            <person name="Yamada K."/>
            <person name="Nakamura Y."/>
            <person name="Ichinomiya M."/>
            <person name="Sato N."/>
            <person name="Blanc-Mathieu R."/>
            <person name="Endo H."/>
            <person name="Kuwata A."/>
            <person name="Ogata H."/>
        </authorList>
    </citation>
    <scope>NUCLEOTIDE SEQUENCE [LARGE SCALE GENOMIC DNA]</scope>
</reference>
<evidence type="ECO:0000256" key="1">
    <source>
        <dbReference type="SAM" id="MobiDB-lite"/>
    </source>
</evidence>
<dbReference type="Proteomes" id="UP001165065">
    <property type="component" value="Unassembled WGS sequence"/>
</dbReference>
<dbReference type="EMBL" id="BRYA01000426">
    <property type="protein sequence ID" value="GMI48771.1"/>
    <property type="molecule type" value="Genomic_DNA"/>
</dbReference>